<keyword evidence="2" id="KW-1185">Reference proteome</keyword>
<dbReference type="EMBL" id="JXTB01000160">
    <property type="protein sequence ID" value="PON57327.1"/>
    <property type="molecule type" value="Genomic_DNA"/>
</dbReference>
<sequence length="59" mass="6358">MARENARGGSGCAVKCLSADLSKDRAMGITSRNKMIADGPRKCKEGIEMRNKTFVSGPR</sequence>
<dbReference type="AlphaFoldDB" id="A0A2P5C8G5"/>
<proteinExistence type="predicted"/>
<organism evidence="1 2">
    <name type="scientific">Parasponia andersonii</name>
    <name type="common">Sponia andersonii</name>
    <dbReference type="NCBI Taxonomy" id="3476"/>
    <lineage>
        <taxon>Eukaryota</taxon>
        <taxon>Viridiplantae</taxon>
        <taxon>Streptophyta</taxon>
        <taxon>Embryophyta</taxon>
        <taxon>Tracheophyta</taxon>
        <taxon>Spermatophyta</taxon>
        <taxon>Magnoliopsida</taxon>
        <taxon>eudicotyledons</taxon>
        <taxon>Gunneridae</taxon>
        <taxon>Pentapetalae</taxon>
        <taxon>rosids</taxon>
        <taxon>fabids</taxon>
        <taxon>Rosales</taxon>
        <taxon>Cannabaceae</taxon>
        <taxon>Parasponia</taxon>
    </lineage>
</organism>
<name>A0A2P5C8G5_PARAD</name>
<comment type="caution">
    <text evidence="1">The sequence shown here is derived from an EMBL/GenBank/DDBJ whole genome shotgun (WGS) entry which is preliminary data.</text>
</comment>
<accession>A0A2P5C8G5</accession>
<reference evidence="2" key="1">
    <citation type="submission" date="2016-06" db="EMBL/GenBank/DDBJ databases">
        <title>Parallel loss of symbiosis genes in relatives of nitrogen-fixing non-legume Parasponia.</title>
        <authorList>
            <person name="Van Velzen R."/>
            <person name="Holmer R."/>
            <person name="Bu F."/>
            <person name="Rutten L."/>
            <person name="Van Zeijl A."/>
            <person name="Liu W."/>
            <person name="Santuari L."/>
            <person name="Cao Q."/>
            <person name="Sharma T."/>
            <person name="Shen D."/>
            <person name="Roswanjaya Y."/>
            <person name="Wardhani T."/>
            <person name="Kalhor M.S."/>
            <person name="Jansen J."/>
            <person name="Van den Hoogen J."/>
            <person name="Gungor B."/>
            <person name="Hartog M."/>
            <person name="Hontelez J."/>
            <person name="Verver J."/>
            <person name="Yang W.-C."/>
            <person name="Schijlen E."/>
            <person name="Repin R."/>
            <person name="Schilthuizen M."/>
            <person name="Schranz E."/>
            <person name="Heidstra R."/>
            <person name="Miyata K."/>
            <person name="Fedorova E."/>
            <person name="Kohlen W."/>
            <person name="Bisseling T."/>
            <person name="Smit S."/>
            <person name="Geurts R."/>
        </authorList>
    </citation>
    <scope>NUCLEOTIDE SEQUENCE [LARGE SCALE GENOMIC DNA]</scope>
    <source>
        <strain evidence="2">cv. WU1-14</strain>
    </source>
</reference>
<gene>
    <name evidence="1" type="ORF">PanWU01x14_174440</name>
</gene>
<protein>
    <submittedName>
        <fullName evidence="1">Uncharacterized protein</fullName>
    </submittedName>
</protein>
<evidence type="ECO:0000313" key="2">
    <source>
        <dbReference type="Proteomes" id="UP000237105"/>
    </source>
</evidence>
<dbReference type="Proteomes" id="UP000237105">
    <property type="component" value="Unassembled WGS sequence"/>
</dbReference>
<evidence type="ECO:0000313" key="1">
    <source>
        <dbReference type="EMBL" id="PON57327.1"/>
    </source>
</evidence>